<feature type="domain" description="Aspartyl/asparaginy/proline hydroxylase" evidence="4">
    <location>
        <begin position="63"/>
        <end position="219"/>
    </location>
</feature>
<comment type="similarity">
    <text evidence="1">Belongs to the aspartyl/asparaginyl beta-hydroxylase family.</text>
</comment>
<dbReference type="InterPro" id="IPR051821">
    <property type="entry name" value="Asp/Asn_beta-hydroxylase"/>
</dbReference>
<sequence>MANIEEIATPERPKSISSGRRRFIKKTGKKLLQKISRLQERQSLVPTTPFVDKELFDFLSVFEERWEEIEKEARAVLKFRDIIPGFEDVSPDQYRIAKANQWKTFVLYGFGKRLEKNTALTPVSAELLERIPKLQTAWFSILAPGYHIPAHKGVTKGILRAHLGLIIPKDYQKCRIRVGDEIHAWEKGKVFVLDDTYEHEVWNETDEERVILLFDFDRPMKFWGRFYNKLMMRLMKMTAYYQDPKKNLASAEDKFEAAVKQASANLEAMSDPK</sequence>
<evidence type="ECO:0000256" key="1">
    <source>
        <dbReference type="ARBA" id="ARBA00007730"/>
    </source>
</evidence>
<dbReference type="GO" id="GO:0051213">
    <property type="term" value="F:dioxygenase activity"/>
    <property type="evidence" value="ECO:0007669"/>
    <property type="project" value="UniProtKB-KW"/>
</dbReference>
<dbReference type="PANTHER" id="PTHR46332">
    <property type="entry name" value="ASPARTATE BETA-HYDROXYLASE DOMAIN-CONTAINING PROTEIN 2"/>
    <property type="match status" value="1"/>
</dbReference>
<dbReference type="Proteomes" id="UP000886042">
    <property type="component" value="Unassembled WGS sequence"/>
</dbReference>
<dbReference type="Pfam" id="PF05118">
    <property type="entry name" value="Asp_Arg_Hydrox"/>
    <property type="match status" value="1"/>
</dbReference>
<evidence type="ECO:0000259" key="4">
    <source>
        <dbReference type="Pfam" id="PF05118"/>
    </source>
</evidence>
<proteinExistence type="inferred from homology"/>
<keyword evidence="2" id="KW-0223">Dioxygenase</keyword>
<gene>
    <name evidence="5" type="ORF">ENJ46_02545</name>
</gene>
<name>A0A7C3GKU4_9PROT</name>
<evidence type="ECO:0000256" key="3">
    <source>
        <dbReference type="ARBA" id="ARBA00023002"/>
    </source>
</evidence>
<dbReference type="SUPFAM" id="SSF51197">
    <property type="entry name" value="Clavaminate synthase-like"/>
    <property type="match status" value="1"/>
</dbReference>
<organism evidence="5">
    <name type="scientific">Hellea balneolensis</name>
    <dbReference type="NCBI Taxonomy" id="287478"/>
    <lineage>
        <taxon>Bacteria</taxon>
        <taxon>Pseudomonadati</taxon>
        <taxon>Pseudomonadota</taxon>
        <taxon>Alphaproteobacteria</taxon>
        <taxon>Maricaulales</taxon>
        <taxon>Robiginitomaculaceae</taxon>
        <taxon>Hellea</taxon>
    </lineage>
</organism>
<dbReference type="GO" id="GO:0016020">
    <property type="term" value="C:membrane"/>
    <property type="evidence" value="ECO:0007669"/>
    <property type="project" value="TreeGrafter"/>
</dbReference>
<reference evidence="5" key="1">
    <citation type="journal article" date="2020" name="mSystems">
        <title>Genome- and Community-Level Interaction Insights into Carbon Utilization and Element Cycling Functions of Hydrothermarchaeota in Hydrothermal Sediment.</title>
        <authorList>
            <person name="Zhou Z."/>
            <person name="Liu Y."/>
            <person name="Xu W."/>
            <person name="Pan J."/>
            <person name="Luo Z.H."/>
            <person name="Li M."/>
        </authorList>
    </citation>
    <scope>NUCLEOTIDE SEQUENCE [LARGE SCALE GENOMIC DNA]</scope>
    <source>
        <strain evidence="5">HyVt-489</strain>
    </source>
</reference>
<dbReference type="PANTHER" id="PTHR46332:SF5">
    <property type="entry name" value="ASPARTATE BETA-HYDROXYLASE DOMAIN CONTAINING 2"/>
    <property type="match status" value="1"/>
</dbReference>
<protein>
    <submittedName>
        <fullName evidence="5">Aspartyl/asparaginyl beta-hydroxylase domain-containing protein</fullName>
    </submittedName>
</protein>
<dbReference type="InterPro" id="IPR027443">
    <property type="entry name" value="IPNS-like_sf"/>
</dbReference>
<dbReference type="Gene3D" id="2.60.120.330">
    <property type="entry name" value="B-lactam Antibiotic, Isopenicillin N Synthase, Chain"/>
    <property type="match status" value="1"/>
</dbReference>
<dbReference type="InterPro" id="IPR007803">
    <property type="entry name" value="Asp/Arg/Pro-Hydrxlase"/>
</dbReference>
<comment type="caution">
    <text evidence="5">The sequence shown here is derived from an EMBL/GenBank/DDBJ whole genome shotgun (WGS) entry which is preliminary data.</text>
</comment>
<accession>A0A7C3GKU4</accession>
<evidence type="ECO:0000256" key="2">
    <source>
        <dbReference type="ARBA" id="ARBA00022964"/>
    </source>
</evidence>
<dbReference type="AlphaFoldDB" id="A0A7C3GKU4"/>
<keyword evidence="3" id="KW-0560">Oxidoreductase</keyword>
<evidence type="ECO:0000313" key="5">
    <source>
        <dbReference type="EMBL" id="HFB54777.1"/>
    </source>
</evidence>
<dbReference type="EMBL" id="DRMN01000168">
    <property type="protein sequence ID" value="HFB54777.1"/>
    <property type="molecule type" value="Genomic_DNA"/>
</dbReference>